<comment type="caution">
    <text evidence="2">The sequence shown here is derived from an EMBL/GenBank/DDBJ whole genome shotgun (WGS) entry which is preliminary data.</text>
</comment>
<name>A0ABV3EW98_9ACTN</name>
<proteinExistence type="predicted"/>
<evidence type="ECO:0008006" key="4">
    <source>
        <dbReference type="Google" id="ProtNLM"/>
    </source>
</evidence>
<dbReference type="RefSeq" id="WP_166026740.1">
    <property type="nucleotide sequence ID" value="NZ_JBEZNA010000076.1"/>
</dbReference>
<dbReference type="EMBL" id="JBEZNA010000076">
    <property type="protein sequence ID" value="MEU9580487.1"/>
    <property type="molecule type" value="Genomic_DNA"/>
</dbReference>
<dbReference type="Proteomes" id="UP001551584">
    <property type="component" value="Unassembled WGS sequence"/>
</dbReference>
<accession>A0ABV3EW98</accession>
<sequence>MAQKQRRRLRSSTVVLGGMGVVAATLTSCSSEPDRRCVDMDSYEYANGYRIVADSTCSSYGTATNAGWYYDAEVDDGWAEDGTFSREEAVDRNGFGCSGSGGG</sequence>
<protein>
    <recommendedName>
        <fullName evidence="4">Lipoprotein</fullName>
    </recommendedName>
</protein>
<organism evidence="2 3">
    <name type="scientific">Streptomyces chilikensis</name>
    <dbReference type="NCBI Taxonomy" id="1194079"/>
    <lineage>
        <taxon>Bacteria</taxon>
        <taxon>Bacillati</taxon>
        <taxon>Actinomycetota</taxon>
        <taxon>Actinomycetes</taxon>
        <taxon>Kitasatosporales</taxon>
        <taxon>Streptomycetaceae</taxon>
        <taxon>Streptomyces</taxon>
    </lineage>
</organism>
<reference evidence="2 3" key="1">
    <citation type="submission" date="2024-06" db="EMBL/GenBank/DDBJ databases">
        <title>The Natural Products Discovery Center: Release of the First 8490 Sequenced Strains for Exploring Actinobacteria Biosynthetic Diversity.</title>
        <authorList>
            <person name="Kalkreuter E."/>
            <person name="Kautsar S.A."/>
            <person name="Yang D."/>
            <person name="Bader C.D."/>
            <person name="Teijaro C.N."/>
            <person name="Fluegel L."/>
            <person name="Davis C.M."/>
            <person name="Simpson J.R."/>
            <person name="Lauterbach L."/>
            <person name="Steele A.D."/>
            <person name="Gui C."/>
            <person name="Meng S."/>
            <person name="Li G."/>
            <person name="Viehrig K."/>
            <person name="Ye F."/>
            <person name="Su P."/>
            <person name="Kiefer A.F."/>
            <person name="Nichols A."/>
            <person name="Cepeda A.J."/>
            <person name="Yan W."/>
            <person name="Fan B."/>
            <person name="Jiang Y."/>
            <person name="Adhikari A."/>
            <person name="Zheng C.-J."/>
            <person name="Schuster L."/>
            <person name="Cowan T.M."/>
            <person name="Smanski M.J."/>
            <person name="Chevrette M.G."/>
            <person name="De Carvalho L.P.S."/>
            <person name="Shen B."/>
        </authorList>
    </citation>
    <scope>NUCLEOTIDE SEQUENCE [LARGE SCALE GENOMIC DNA]</scope>
    <source>
        <strain evidence="2 3">NPDC048117</strain>
    </source>
</reference>
<dbReference type="PROSITE" id="PS51257">
    <property type="entry name" value="PROKAR_LIPOPROTEIN"/>
    <property type="match status" value="1"/>
</dbReference>
<evidence type="ECO:0000256" key="1">
    <source>
        <dbReference type="SAM" id="SignalP"/>
    </source>
</evidence>
<evidence type="ECO:0000313" key="2">
    <source>
        <dbReference type="EMBL" id="MEU9580487.1"/>
    </source>
</evidence>
<gene>
    <name evidence="2" type="ORF">AB0D95_25035</name>
</gene>
<feature type="chain" id="PRO_5047065444" description="Lipoprotein" evidence="1">
    <location>
        <begin position="24"/>
        <end position="103"/>
    </location>
</feature>
<feature type="signal peptide" evidence="1">
    <location>
        <begin position="1"/>
        <end position="23"/>
    </location>
</feature>
<keyword evidence="1" id="KW-0732">Signal</keyword>
<keyword evidence="3" id="KW-1185">Reference proteome</keyword>
<evidence type="ECO:0000313" key="3">
    <source>
        <dbReference type="Proteomes" id="UP001551584"/>
    </source>
</evidence>